<gene>
    <name evidence="2" type="primary">Cnig_chr_X.g26116</name>
    <name evidence="2" type="ORF">B9Z55_026116</name>
</gene>
<evidence type="ECO:0000313" key="3">
    <source>
        <dbReference type="Proteomes" id="UP000230233"/>
    </source>
</evidence>
<name>A0A2G5T1V9_9PELO</name>
<keyword evidence="3" id="KW-1185">Reference proteome</keyword>
<comment type="caution">
    <text evidence="2">The sequence shown here is derived from an EMBL/GenBank/DDBJ whole genome shotgun (WGS) entry which is preliminary data.</text>
</comment>
<accession>A0A2G5T1V9</accession>
<proteinExistence type="predicted"/>
<reference evidence="3" key="1">
    <citation type="submission" date="2017-10" db="EMBL/GenBank/DDBJ databases">
        <title>Rapid genome shrinkage in a self-fertile nematode reveals novel sperm competition proteins.</title>
        <authorList>
            <person name="Yin D."/>
            <person name="Schwarz E.M."/>
            <person name="Thomas C.G."/>
            <person name="Felde R.L."/>
            <person name="Korf I.F."/>
            <person name="Cutter A.D."/>
            <person name="Schartner C.M."/>
            <person name="Ralston E.J."/>
            <person name="Meyer B.J."/>
            <person name="Haag E.S."/>
        </authorList>
    </citation>
    <scope>NUCLEOTIDE SEQUENCE [LARGE SCALE GENOMIC DNA]</scope>
    <source>
        <strain evidence="3">JU1422</strain>
    </source>
</reference>
<dbReference type="AlphaFoldDB" id="A0A2G5T1V9"/>
<feature type="transmembrane region" description="Helical" evidence="1">
    <location>
        <begin position="60"/>
        <end position="78"/>
    </location>
</feature>
<sequence length="79" mass="8949">MSLGVCEINRVILMAQFFFVEASKETDILCTIAIAIYFCAIHIFNLLTDRLPVSQELTRAVGIIAIVFVILRFADFLYC</sequence>
<dbReference type="EMBL" id="PDUG01000006">
    <property type="protein sequence ID" value="PIC21182.1"/>
    <property type="molecule type" value="Genomic_DNA"/>
</dbReference>
<organism evidence="2 3">
    <name type="scientific">Caenorhabditis nigoni</name>
    <dbReference type="NCBI Taxonomy" id="1611254"/>
    <lineage>
        <taxon>Eukaryota</taxon>
        <taxon>Metazoa</taxon>
        <taxon>Ecdysozoa</taxon>
        <taxon>Nematoda</taxon>
        <taxon>Chromadorea</taxon>
        <taxon>Rhabditida</taxon>
        <taxon>Rhabditina</taxon>
        <taxon>Rhabditomorpha</taxon>
        <taxon>Rhabditoidea</taxon>
        <taxon>Rhabditidae</taxon>
        <taxon>Peloderinae</taxon>
        <taxon>Caenorhabditis</taxon>
    </lineage>
</organism>
<feature type="transmembrane region" description="Helical" evidence="1">
    <location>
        <begin position="28"/>
        <end position="48"/>
    </location>
</feature>
<protein>
    <submittedName>
        <fullName evidence="2">Uncharacterized protein</fullName>
    </submittedName>
</protein>
<evidence type="ECO:0000256" key="1">
    <source>
        <dbReference type="SAM" id="Phobius"/>
    </source>
</evidence>
<keyword evidence="1" id="KW-0812">Transmembrane</keyword>
<keyword evidence="1" id="KW-0472">Membrane</keyword>
<evidence type="ECO:0000313" key="2">
    <source>
        <dbReference type="EMBL" id="PIC21182.1"/>
    </source>
</evidence>
<keyword evidence="1" id="KW-1133">Transmembrane helix</keyword>
<dbReference type="Proteomes" id="UP000230233">
    <property type="component" value="Chromosome X"/>
</dbReference>